<name>A0AAP0BC93_9ASPA</name>
<dbReference type="InterPro" id="IPR003171">
    <property type="entry name" value="Mehydrof_redctse-like"/>
</dbReference>
<sequence length="86" mass="9609">MKVLEKIREVVDGERRAVFSFEFFPQKTDEGMENLFELMDRMLVDTALDTGVSKGVSGYTAWHTGVCQGVFSLFGAAWSSSIEHGQ</sequence>
<accession>A0AAP0BC93</accession>
<keyword evidence="3" id="KW-1185">Reference proteome</keyword>
<dbReference type="GO" id="GO:0006555">
    <property type="term" value="P:methionine metabolic process"/>
    <property type="evidence" value="ECO:0007669"/>
    <property type="project" value="InterPro"/>
</dbReference>
<comment type="similarity">
    <text evidence="1">Belongs to the methylenetetrahydrofolate reductase family.</text>
</comment>
<comment type="caution">
    <text evidence="2">The sequence shown here is derived from an EMBL/GenBank/DDBJ whole genome shotgun (WGS) entry which is preliminary data.</text>
</comment>
<proteinExistence type="inferred from homology"/>
<reference evidence="2 3" key="1">
    <citation type="journal article" date="2022" name="Nat. Plants">
        <title>Genomes of leafy and leafless Platanthera orchids illuminate the evolution of mycoheterotrophy.</title>
        <authorList>
            <person name="Li M.H."/>
            <person name="Liu K.W."/>
            <person name="Li Z."/>
            <person name="Lu H.C."/>
            <person name="Ye Q.L."/>
            <person name="Zhang D."/>
            <person name="Wang J.Y."/>
            <person name="Li Y.F."/>
            <person name="Zhong Z.M."/>
            <person name="Liu X."/>
            <person name="Yu X."/>
            <person name="Liu D.K."/>
            <person name="Tu X.D."/>
            <person name="Liu B."/>
            <person name="Hao Y."/>
            <person name="Liao X.Y."/>
            <person name="Jiang Y.T."/>
            <person name="Sun W.H."/>
            <person name="Chen J."/>
            <person name="Chen Y.Q."/>
            <person name="Ai Y."/>
            <person name="Zhai J.W."/>
            <person name="Wu S.S."/>
            <person name="Zhou Z."/>
            <person name="Hsiao Y.Y."/>
            <person name="Wu W.L."/>
            <person name="Chen Y.Y."/>
            <person name="Lin Y.F."/>
            <person name="Hsu J.L."/>
            <person name="Li C.Y."/>
            <person name="Wang Z.W."/>
            <person name="Zhao X."/>
            <person name="Zhong W.Y."/>
            <person name="Ma X.K."/>
            <person name="Ma L."/>
            <person name="Huang J."/>
            <person name="Chen G.Z."/>
            <person name="Huang M.Z."/>
            <person name="Huang L."/>
            <person name="Peng D.H."/>
            <person name="Luo Y.B."/>
            <person name="Zou S.Q."/>
            <person name="Chen S.P."/>
            <person name="Lan S."/>
            <person name="Tsai W.C."/>
            <person name="Van de Peer Y."/>
            <person name="Liu Z.J."/>
        </authorList>
    </citation>
    <scope>NUCLEOTIDE SEQUENCE [LARGE SCALE GENOMIC DNA]</scope>
    <source>
        <strain evidence="2">Lor287</strain>
    </source>
</reference>
<dbReference type="Pfam" id="PF02219">
    <property type="entry name" value="MTHFR"/>
    <property type="match status" value="1"/>
</dbReference>
<evidence type="ECO:0000313" key="2">
    <source>
        <dbReference type="EMBL" id="KAK8935634.1"/>
    </source>
</evidence>
<gene>
    <name evidence="2" type="ORF">KSP39_PZI014133</name>
</gene>
<dbReference type="EMBL" id="JBBWWQ010000011">
    <property type="protein sequence ID" value="KAK8935634.1"/>
    <property type="molecule type" value="Genomic_DNA"/>
</dbReference>
<keyword evidence="1" id="KW-0560">Oxidoreductase</keyword>
<dbReference type="Gene3D" id="3.20.20.220">
    <property type="match status" value="1"/>
</dbReference>
<keyword evidence="1" id="KW-0285">Flavoprotein</keyword>
<evidence type="ECO:0000256" key="1">
    <source>
        <dbReference type="RuleBase" id="RU003862"/>
    </source>
</evidence>
<comment type="cofactor">
    <cofactor evidence="1">
        <name>FAD</name>
        <dbReference type="ChEBI" id="CHEBI:57692"/>
    </cofactor>
</comment>
<keyword evidence="1" id="KW-0274">FAD</keyword>
<evidence type="ECO:0000313" key="3">
    <source>
        <dbReference type="Proteomes" id="UP001418222"/>
    </source>
</evidence>
<protein>
    <recommendedName>
        <fullName evidence="1">Methylenetetrahydrofolate reductase</fullName>
    </recommendedName>
</protein>
<dbReference type="GO" id="GO:0004489">
    <property type="term" value="F:methylenetetrahydrofolate reductase [NAD(P)H] activity"/>
    <property type="evidence" value="ECO:0007669"/>
    <property type="project" value="InterPro"/>
</dbReference>
<organism evidence="2 3">
    <name type="scientific">Platanthera zijinensis</name>
    <dbReference type="NCBI Taxonomy" id="2320716"/>
    <lineage>
        <taxon>Eukaryota</taxon>
        <taxon>Viridiplantae</taxon>
        <taxon>Streptophyta</taxon>
        <taxon>Embryophyta</taxon>
        <taxon>Tracheophyta</taxon>
        <taxon>Spermatophyta</taxon>
        <taxon>Magnoliopsida</taxon>
        <taxon>Liliopsida</taxon>
        <taxon>Asparagales</taxon>
        <taxon>Orchidaceae</taxon>
        <taxon>Orchidoideae</taxon>
        <taxon>Orchideae</taxon>
        <taxon>Orchidinae</taxon>
        <taxon>Platanthera</taxon>
    </lineage>
</organism>
<dbReference type="Proteomes" id="UP001418222">
    <property type="component" value="Unassembled WGS sequence"/>
</dbReference>
<comment type="pathway">
    <text evidence="1">One-carbon metabolism; tetrahydrofolate interconversion.</text>
</comment>
<dbReference type="AlphaFoldDB" id="A0AAP0BC93"/>